<reference evidence="2 3" key="1">
    <citation type="submission" date="2024-08" db="EMBL/GenBank/DDBJ databases">
        <authorList>
            <person name="Will J Nash"/>
            <person name="Angela Man"/>
            <person name="Seanna McTaggart"/>
            <person name="Kendall Baker"/>
            <person name="Tom Barker"/>
            <person name="Leah Catchpole"/>
            <person name="Alex Durrant"/>
            <person name="Karim Gharbi"/>
            <person name="Naomi Irish"/>
            <person name="Gemy Kaithakottil"/>
            <person name="Debby Ku"/>
            <person name="Aaliyah Providence"/>
            <person name="Felix Shaw"/>
            <person name="David Swarbreck"/>
            <person name="Chris Watkins"/>
            <person name="Ann M. McCartney"/>
            <person name="Giulio Formenti"/>
            <person name="Alice Mouton"/>
            <person name="Noel Vella"/>
            <person name="Bjorn M von Reumont"/>
            <person name="Adriana Vella"/>
            <person name="Wilfried Haerty"/>
        </authorList>
    </citation>
    <scope>NUCLEOTIDE SEQUENCE [LARGE SCALE GENOMIC DNA]</scope>
</reference>
<evidence type="ECO:0000313" key="3">
    <source>
        <dbReference type="Proteomes" id="UP001642520"/>
    </source>
</evidence>
<sequence length="197" mass="22252">MGEKLNLRLNGTKDIVKTKNYITSTRLWDGLQMNERRFISLLITISLSIVLGKLYINYGNTVQLQNNFRYIASSVSVFSNTSNVFNLSHIPDVSQFNVKQLSAMSEKFVNITQYDYVASVTILCFKTYGWLLRAAVCGITMMGLSLYIIYKDSNIPGINPPSPFSFSKQRLSKAIGAQLNYLIAILNGLLLFIYMCL</sequence>
<dbReference type="Proteomes" id="UP001642520">
    <property type="component" value="Unassembled WGS sequence"/>
</dbReference>
<feature type="transmembrane region" description="Helical" evidence="1">
    <location>
        <begin position="38"/>
        <end position="56"/>
    </location>
</feature>
<protein>
    <recommendedName>
        <fullName evidence="4">ADP,ATP carrier protein</fullName>
    </recommendedName>
</protein>
<dbReference type="PANTHER" id="PTHR28640:SF1">
    <property type="entry name" value="ADP-RIBOSYLATION FACTOR-LIKE PROTEIN 6-INTERACTING PROTEIN 6"/>
    <property type="match status" value="1"/>
</dbReference>
<name>A0ABP1PD84_XYLVO</name>
<dbReference type="InterPro" id="IPR029383">
    <property type="entry name" value="ARL6IP6"/>
</dbReference>
<keyword evidence="1" id="KW-0812">Transmembrane</keyword>
<organism evidence="2 3">
    <name type="scientific">Xylocopa violacea</name>
    <name type="common">Violet carpenter bee</name>
    <name type="synonym">Apis violacea</name>
    <dbReference type="NCBI Taxonomy" id="135666"/>
    <lineage>
        <taxon>Eukaryota</taxon>
        <taxon>Metazoa</taxon>
        <taxon>Ecdysozoa</taxon>
        <taxon>Arthropoda</taxon>
        <taxon>Hexapoda</taxon>
        <taxon>Insecta</taxon>
        <taxon>Pterygota</taxon>
        <taxon>Neoptera</taxon>
        <taxon>Endopterygota</taxon>
        <taxon>Hymenoptera</taxon>
        <taxon>Apocrita</taxon>
        <taxon>Aculeata</taxon>
        <taxon>Apoidea</taxon>
        <taxon>Anthophila</taxon>
        <taxon>Apidae</taxon>
        <taxon>Xylocopa</taxon>
        <taxon>Xylocopa</taxon>
    </lineage>
</organism>
<feature type="transmembrane region" description="Helical" evidence="1">
    <location>
        <begin position="171"/>
        <end position="195"/>
    </location>
</feature>
<keyword evidence="1" id="KW-1133">Transmembrane helix</keyword>
<evidence type="ECO:0008006" key="4">
    <source>
        <dbReference type="Google" id="ProtNLM"/>
    </source>
</evidence>
<comment type="caution">
    <text evidence="2">The sequence shown here is derived from an EMBL/GenBank/DDBJ whole genome shotgun (WGS) entry which is preliminary data.</text>
</comment>
<evidence type="ECO:0000313" key="2">
    <source>
        <dbReference type="EMBL" id="CAL7951193.1"/>
    </source>
</evidence>
<proteinExistence type="predicted"/>
<accession>A0ABP1PD84</accession>
<dbReference type="Pfam" id="PF15062">
    <property type="entry name" value="ARL6IP6"/>
    <property type="match status" value="1"/>
</dbReference>
<keyword evidence="1" id="KW-0472">Membrane</keyword>
<evidence type="ECO:0000256" key="1">
    <source>
        <dbReference type="SAM" id="Phobius"/>
    </source>
</evidence>
<dbReference type="EMBL" id="CAXAJV020001300">
    <property type="protein sequence ID" value="CAL7951193.1"/>
    <property type="molecule type" value="Genomic_DNA"/>
</dbReference>
<feature type="transmembrane region" description="Helical" evidence="1">
    <location>
        <begin position="130"/>
        <end position="150"/>
    </location>
</feature>
<keyword evidence="3" id="KW-1185">Reference proteome</keyword>
<gene>
    <name evidence="2" type="ORF">XYLVIOL_LOCUS10410</name>
</gene>
<dbReference type="PANTHER" id="PTHR28640">
    <property type="entry name" value="ADP-RIBOSYLATION FACTOR-LIKE PROTEIN 6-INTERACTING PROTEIN 6"/>
    <property type="match status" value="1"/>
</dbReference>